<proteinExistence type="predicted"/>
<keyword evidence="1" id="KW-0812">Transmembrane</keyword>
<evidence type="ECO:0000313" key="3">
    <source>
        <dbReference type="Proteomes" id="UP000636960"/>
    </source>
</evidence>
<feature type="transmembrane region" description="Helical" evidence="1">
    <location>
        <begin position="49"/>
        <end position="71"/>
    </location>
</feature>
<dbReference type="Proteomes" id="UP000636960">
    <property type="component" value="Unassembled WGS sequence"/>
</dbReference>
<keyword evidence="3" id="KW-1185">Reference proteome</keyword>
<comment type="caution">
    <text evidence="2">The sequence shown here is derived from an EMBL/GenBank/DDBJ whole genome shotgun (WGS) entry which is preliminary data.</text>
</comment>
<organism evidence="2 3">
    <name type="scientific">Paractinoplanes rishiriensis</name>
    <dbReference type="NCBI Taxonomy" id="1050105"/>
    <lineage>
        <taxon>Bacteria</taxon>
        <taxon>Bacillati</taxon>
        <taxon>Actinomycetota</taxon>
        <taxon>Actinomycetes</taxon>
        <taxon>Micromonosporales</taxon>
        <taxon>Micromonosporaceae</taxon>
        <taxon>Paractinoplanes</taxon>
    </lineage>
</organism>
<protein>
    <submittedName>
        <fullName evidence="2">Uncharacterized protein</fullName>
    </submittedName>
</protein>
<evidence type="ECO:0000313" key="2">
    <source>
        <dbReference type="EMBL" id="GIE94628.1"/>
    </source>
</evidence>
<evidence type="ECO:0000256" key="1">
    <source>
        <dbReference type="SAM" id="Phobius"/>
    </source>
</evidence>
<feature type="transmembrane region" description="Helical" evidence="1">
    <location>
        <begin position="21"/>
        <end position="43"/>
    </location>
</feature>
<name>A0A919MTD3_9ACTN</name>
<dbReference type="RefSeq" id="WP_203780951.1">
    <property type="nucleotide sequence ID" value="NZ_BOMV01000015.1"/>
</dbReference>
<keyword evidence="1" id="KW-1133">Transmembrane helix</keyword>
<sequence length="165" mass="17389">MILDKVAGLVRGILGMFPDSAAEFLFLPVFVVAVMAGVVLVVHRLAPPLARLAAIALTWLITGAAGLVLLAEMTIAGGYRRRGAVPPQIVYNVGDMIASGTIGMIGGVRQVTGAAGAALSRAKVPVLVLLSAGWIWLWNYQHCPDGAPGCDRPVSVWYQQVSEKQ</sequence>
<reference evidence="2" key="1">
    <citation type="submission" date="2021-01" db="EMBL/GenBank/DDBJ databases">
        <title>Whole genome shotgun sequence of Actinoplanes rishiriensis NBRC 108556.</title>
        <authorList>
            <person name="Komaki H."/>
            <person name="Tamura T."/>
        </authorList>
    </citation>
    <scope>NUCLEOTIDE SEQUENCE</scope>
    <source>
        <strain evidence="2">NBRC 108556</strain>
    </source>
</reference>
<dbReference type="EMBL" id="BOMV01000015">
    <property type="protein sequence ID" value="GIE94628.1"/>
    <property type="molecule type" value="Genomic_DNA"/>
</dbReference>
<keyword evidence="1" id="KW-0472">Membrane</keyword>
<dbReference type="AlphaFoldDB" id="A0A919MTD3"/>
<gene>
    <name evidence="2" type="ORF">Ari01nite_20930</name>
</gene>
<accession>A0A919MTD3</accession>